<dbReference type="Proteomes" id="UP000615446">
    <property type="component" value="Unassembled WGS sequence"/>
</dbReference>
<dbReference type="OrthoDB" id="2416492at2759"/>
<comment type="caution">
    <text evidence="1">The sequence shown here is derived from an EMBL/GenBank/DDBJ whole genome shotgun (WGS) entry which is preliminary data.</text>
</comment>
<gene>
    <name evidence="1" type="ORF">RCL2_002641000</name>
</gene>
<organism evidence="1 2">
    <name type="scientific">Rhizophagus clarus</name>
    <dbReference type="NCBI Taxonomy" id="94130"/>
    <lineage>
        <taxon>Eukaryota</taxon>
        <taxon>Fungi</taxon>
        <taxon>Fungi incertae sedis</taxon>
        <taxon>Mucoromycota</taxon>
        <taxon>Glomeromycotina</taxon>
        <taxon>Glomeromycetes</taxon>
        <taxon>Glomerales</taxon>
        <taxon>Glomeraceae</taxon>
        <taxon>Rhizophagus</taxon>
    </lineage>
</organism>
<proteinExistence type="predicted"/>
<dbReference type="AlphaFoldDB" id="A0A8H3M9D9"/>
<dbReference type="EMBL" id="BLAL01000285">
    <property type="protein sequence ID" value="GES99931.1"/>
    <property type="molecule type" value="Genomic_DNA"/>
</dbReference>
<protein>
    <submittedName>
        <fullName evidence="1">Uncharacterized protein</fullName>
    </submittedName>
</protein>
<accession>A0A8H3M9D9</accession>
<evidence type="ECO:0000313" key="1">
    <source>
        <dbReference type="EMBL" id="GES99931.1"/>
    </source>
</evidence>
<reference evidence="1" key="1">
    <citation type="submission" date="2019-10" db="EMBL/GenBank/DDBJ databases">
        <title>Conservation and host-specific expression of non-tandemly repeated heterogenous ribosome RNA gene in arbuscular mycorrhizal fungi.</title>
        <authorList>
            <person name="Maeda T."/>
            <person name="Kobayashi Y."/>
            <person name="Nakagawa T."/>
            <person name="Ezawa T."/>
            <person name="Yamaguchi K."/>
            <person name="Bino T."/>
            <person name="Nishimoto Y."/>
            <person name="Shigenobu S."/>
            <person name="Kawaguchi M."/>
        </authorList>
    </citation>
    <scope>NUCLEOTIDE SEQUENCE</scope>
    <source>
        <strain evidence="1">HR1</strain>
    </source>
</reference>
<sequence length="251" mass="28811">MSSSSAKIFAPLYNFLKTSFLDKITTSSIITQQWNCFKIQLENKDFDCLIKLLKDMKNKINNNKPLNNITLLKDKIKKKDTPSHKHILTTISNIDINKISNDDLLYIGVIDLSSEKNNIPESNYESLVGKKTNIRNLSKDIEDDHIKKRIAGGITNILLQEIKLNALQKVFGGSENTLVEIIACLIDMAMYHLSVDYKNTDEDEIYHNHNKLVQLYLDSTKELVKKYTKETFYQNYIGFRINIAGSLELSD</sequence>
<name>A0A8H3M9D9_9GLOM</name>
<evidence type="ECO:0000313" key="2">
    <source>
        <dbReference type="Proteomes" id="UP000615446"/>
    </source>
</evidence>